<dbReference type="Proteomes" id="UP000886611">
    <property type="component" value="Unassembled WGS sequence"/>
</dbReference>
<gene>
    <name evidence="9" type="primary">Atf5</name>
    <name evidence="9" type="ORF">GTO96_0023062</name>
</gene>
<evidence type="ECO:0000256" key="6">
    <source>
        <dbReference type="ARBA" id="ARBA00023242"/>
    </source>
</evidence>
<sequence>IMAKSSMWKIGASICQMDVQPHSLPQGNLSQLLGRRGEELSENQQLIGDGLSDWMTEKVDFSSYLSPPSQSSSPSDHSSLPPSPPQHELPVPSDLEVMTSLLQEELAQLEDYFLSESDKVDKLEKTDKSVLQSTPQLYCQLPYTSYHSGHAETSPLLVTLSTGELDLLSFCGGPVGRNKAPRPSPYSCSCATNIHDRKRSLSDARLDEDLETVSWSIKRNVTVGAEATVDYYSFSGDGNKSLGGEFCIGSKQALLKDDGNCYKEAVSGVGKTIDYYLVSALGSEEIESVNSKEVIEIVALNSISREKEKELSFFNASQTRETYNYLESANEAASVENYKSEKSHGSYYYTSYSKQHDSNCVLDAEVGAGGCSSLRKERASNEDRVTQEADFSHGVQKEVPVSTVAGGVKLGERKQKKRDQNKTAAHRYRQRKRAELDSLEDELRGLEGKNRELRDKADSVEREIQYVKDLLIEVYKARSQRIKHETNA</sequence>
<protein>
    <submittedName>
        <fullName evidence="9">ATF5 factor</fullName>
    </submittedName>
</protein>
<feature type="non-terminal residue" evidence="9">
    <location>
        <position position="488"/>
    </location>
</feature>
<dbReference type="PANTHER" id="PTHR13044:SF3">
    <property type="entry name" value="CYCLIC AMP-DEPENDENT TRANSCRIPTION FACTOR ATF-5"/>
    <property type="match status" value="1"/>
</dbReference>
<dbReference type="InterPro" id="IPR004827">
    <property type="entry name" value="bZIP"/>
</dbReference>
<reference evidence="9 10" key="1">
    <citation type="journal article" date="2021" name="Cell">
        <title>Tracing the genetic footprints of vertebrate landing in non-teleost ray-finned fishes.</title>
        <authorList>
            <person name="Bi X."/>
            <person name="Wang K."/>
            <person name="Yang L."/>
            <person name="Pan H."/>
            <person name="Jiang H."/>
            <person name="Wei Q."/>
            <person name="Fang M."/>
            <person name="Yu H."/>
            <person name="Zhu C."/>
            <person name="Cai Y."/>
            <person name="He Y."/>
            <person name="Gan X."/>
            <person name="Zeng H."/>
            <person name="Yu D."/>
            <person name="Zhu Y."/>
            <person name="Jiang H."/>
            <person name="Qiu Q."/>
            <person name="Yang H."/>
            <person name="Zhang Y.E."/>
            <person name="Wang W."/>
            <person name="Zhu M."/>
            <person name="He S."/>
            <person name="Zhang G."/>
        </authorList>
    </citation>
    <scope>NUCLEOTIDE SEQUENCE [LARGE SCALE GENOMIC DNA]</scope>
    <source>
        <strain evidence="9">Bchr_013</strain>
    </source>
</reference>
<dbReference type="Gene3D" id="1.20.5.170">
    <property type="match status" value="1"/>
</dbReference>
<dbReference type="InterPro" id="IPR046347">
    <property type="entry name" value="bZIP_sf"/>
</dbReference>
<feature type="compositionally biased region" description="Basic residues" evidence="7">
    <location>
        <begin position="422"/>
        <end position="432"/>
    </location>
</feature>
<evidence type="ECO:0000256" key="5">
    <source>
        <dbReference type="ARBA" id="ARBA00023163"/>
    </source>
</evidence>
<comment type="caution">
    <text evidence="9">The sequence shown here is derived from an EMBL/GenBank/DDBJ whole genome shotgun (WGS) entry which is preliminary data.</text>
</comment>
<dbReference type="GO" id="GO:0000977">
    <property type="term" value="F:RNA polymerase II transcription regulatory region sequence-specific DNA binding"/>
    <property type="evidence" value="ECO:0007669"/>
    <property type="project" value="TreeGrafter"/>
</dbReference>
<feature type="compositionally biased region" description="Basic and acidic residues" evidence="7">
    <location>
        <begin position="412"/>
        <end position="421"/>
    </location>
</feature>
<comment type="similarity">
    <text evidence="2">Belongs to the bZIP family.</text>
</comment>
<evidence type="ECO:0000313" key="10">
    <source>
        <dbReference type="Proteomes" id="UP000886611"/>
    </source>
</evidence>
<evidence type="ECO:0000313" key="9">
    <source>
        <dbReference type="EMBL" id="KAG2470006.1"/>
    </source>
</evidence>
<name>A0A8X8BW75_POLSE</name>
<dbReference type="SMART" id="SM00338">
    <property type="entry name" value="BRLZ"/>
    <property type="match status" value="1"/>
</dbReference>
<dbReference type="EMBL" id="JAATIS010000147">
    <property type="protein sequence ID" value="KAG2470006.1"/>
    <property type="molecule type" value="Genomic_DNA"/>
</dbReference>
<dbReference type="GO" id="GO:0005634">
    <property type="term" value="C:nucleus"/>
    <property type="evidence" value="ECO:0007669"/>
    <property type="project" value="UniProtKB-SubCell"/>
</dbReference>
<dbReference type="GO" id="GO:0001228">
    <property type="term" value="F:DNA-binding transcription activator activity, RNA polymerase II-specific"/>
    <property type="evidence" value="ECO:0007669"/>
    <property type="project" value="TreeGrafter"/>
</dbReference>
<dbReference type="PROSITE" id="PS00036">
    <property type="entry name" value="BZIP_BASIC"/>
    <property type="match status" value="1"/>
</dbReference>
<evidence type="ECO:0000256" key="1">
    <source>
        <dbReference type="ARBA" id="ARBA00004123"/>
    </source>
</evidence>
<dbReference type="GO" id="GO:0042981">
    <property type="term" value="P:regulation of apoptotic process"/>
    <property type="evidence" value="ECO:0007669"/>
    <property type="project" value="UniProtKB-ARBA"/>
</dbReference>
<evidence type="ECO:0000256" key="3">
    <source>
        <dbReference type="ARBA" id="ARBA00023015"/>
    </source>
</evidence>
<dbReference type="CDD" id="cd14692">
    <property type="entry name" value="bZIP_ATF4"/>
    <property type="match status" value="1"/>
</dbReference>
<feature type="region of interest" description="Disordered" evidence="7">
    <location>
        <begin position="63"/>
        <end position="91"/>
    </location>
</feature>
<dbReference type="AlphaFoldDB" id="A0A8X8BW75"/>
<proteinExistence type="inferred from homology"/>
<keyword evidence="4" id="KW-0238">DNA-binding</keyword>
<accession>A0A8X8BW75</accession>
<comment type="subcellular location">
    <subcellularLocation>
        <location evidence="1">Nucleus</location>
    </subcellularLocation>
</comment>
<evidence type="ECO:0000256" key="4">
    <source>
        <dbReference type="ARBA" id="ARBA00023125"/>
    </source>
</evidence>
<feature type="region of interest" description="Disordered" evidence="7">
    <location>
        <begin position="412"/>
        <end position="433"/>
    </location>
</feature>
<dbReference type="PROSITE" id="PS50217">
    <property type="entry name" value="BZIP"/>
    <property type="match status" value="1"/>
</dbReference>
<evidence type="ECO:0000256" key="7">
    <source>
        <dbReference type="SAM" id="MobiDB-lite"/>
    </source>
</evidence>
<evidence type="ECO:0000259" key="8">
    <source>
        <dbReference type="PROSITE" id="PS50217"/>
    </source>
</evidence>
<organism evidence="9 10">
    <name type="scientific">Polypterus senegalus</name>
    <name type="common">Senegal bichir</name>
    <dbReference type="NCBI Taxonomy" id="55291"/>
    <lineage>
        <taxon>Eukaryota</taxon>
        <taxon>Metazoa</taxon>
        <taxon>Chordata</taxon>
        <taxon>Craniata</taxon>
        <taxon>Vertebrata</taxon>
        <taxon>Euteleostomi</taxon>
        <taxon>Actinopterygii</taxon>
        <taxon>Polypteriformes</taxon>
        <taxon>Polypteridae</taxon>
        <taxon>Polypterus</taxon>
    </lineage>
</organism>
<feature type="domain" description="BZIP" evidence="8">
    <location>
        <begin position="411"/>
        <end position="474"/>
    </location>
</feature>
<dbReference type="Pfam" id="PF00170">
    <property type="entry name" value="bZIP_1"/>
    <property type="match status" value="1"/>
</dbReference>
<dbReference type="PANTHER" id="PTHR13044">
    <property type="entry name" value="ACTIVATING TRANSCRIPTION FACTOR ATF 4/5"/>
    <property type="match status" value="1"/>
</dbReference>
<dbReference type="SUPFAM" id="SSF57959">
    <property type="entry name" value="Leucine zipper domain"/>
    <property type="match status" value="1"/>
</dbReference>
<feature type="compositionally biased region" description="Low complexity" evidence="7">
    <location>
        <begin position="63"/>
        <end position="80"/>
    </location>
</feature>
<feature type="non-terminal residue" evidence="9">
    <location>
        <position position="1"/>
    </location>
</feature>
<keyword evidence="3" id="KW-0805">Transcription regulation</keyword>
<keyword evidence="5" id="KW-0804">Transcription</keyword>
<dbReference type="FunFam" id="1.20.5.170:FF:000021">
    <property type="entry name" value="Cyclic AMP-dependent transcription factor ATF-4"/>
    <property type="match status" value="1"/>
</dbReference>
<keyword evidence="10" id="KW-1185">Reference proteome</keyword>
<keyword evidence="6" id="KW-0539">Nucleus</keyword>
<evidence type="ECO:0000256" key="2">
    <source>
        <dbReference type="ARBA" id="ARBA00007163"/>
    </source>
</evidence>